<dbReference type="Proteomes" id="UP000285793">
    <property type="component" value="Unassembled WGS sequence"/>
</dbReference>
<reference evidence="2 3" key="1">
    <citation type="journal article" date="2018" name="Front. Microbiol.">
        <title>An Investigation of an Acute Gastroenteritis Outbreak: Cronobacter sakazakii, a Potential Cause of Food-Borne Illness.</title>
        <authorList>
            <person name="Yong W."/>
            <person name="Guo B."/>
            <person name="Shi X."/>
            <person name="Cheng T."/>
            <person name="Chen M."/>
            <person name="Jiang X."/>
            <person name="Ye Y."/>
            <person name="Wang J."/>
            <person name="Xie G."/>
            <person name="Ding J."/>
        </authorList>
    </citation>
    <scope>NUCLEOTIDE SEQUENCE [LARGE SCALE GENOMIC DNA]</scope>
    <source>
        <strain evidence="2 3">S1</strain>
    </source>
</reference>
<dbReference type="EMBL" id="PQJL01000016">
    <property type="protein sequence ID" value="ROW60002.1"/>
    <property type="molecule type" value="Genomic_DNA"/>
</dbReference>
<evidence type="ECO:0000256" key="1">
    <source>
        <dbReference type="SAM" id="MobiDB-lite"/>
    </source>
</evidence>
<dbReference type="InterPro" id="IPR038666">
    <property type="entry name" value="SSP1_head-tail_sf"/>
</dbReference>
<feature type="compositionally biased region" description="Polar residues" evidence="1">
    <location>
        <begin position="1"/>
        <end position="11"/>
    </location>
</feature>
<organism evidence="2 3">
    <name type="scientific">Cronobacter malonaticus</name>
    <dbReference type="NCBI Taxonomy" id="413503"/>
    <lineage>
        <taxon>Bacteria</taxon>
        <taxon>Pseudomonadati</taxon>
        <taxon>Pseudomonadota</taxon>
        <taxon>Gammaproteobacteria</taxon>
        <taxon>Enterobacterales</taxon>
        <taxon>Enterobacteriaceae</taxon>
        <taxon>Cronobacter</taxon>
    </lineage>
</organism>
<evidence type="ECO:0000313" key="3">
    <source>
        <dbReference type="Proteomes" id="UP000285793"/>
    </source>
</evidence>
<dbReference type="AlphaFoldDB" id="A0A423XTZ1"/>
<proteinExistence type="predicted"/>
<dbReference type="RefSeq" id="WP_012124624.1">
    <property type="nucleotide sequence ID" value="NZ_CP187994.1"/>
</dbReference>
<name>A0A423XTZ1_9ENTR</name>
<feature type="region of interest" description="Disordered" evidence="1">
    <location>
        <begin position="1"/>
        <end position="25"/>
    </location>
</feature>
<accession>A0A423XTZ1</accession>
<comment type="caution">
    <text evidence="2">The sequence shown here is derived from an EMBL/GenBank/DDBJ whole genome shotgun (WGS) entry which is preliminary data.</text>
</comment>
<dbReference type="Gene3D" id="2.40.10.270">
    <property type="entry name" value="Bacteriophage SPP1 head-tail adaptor protein"/>
    <property type="match status" value="1"/>
</dbReference>
<dbReference type="NCBIfam" id="TIGR01563">
    <property type="entry name" value="gp16_SPP1"/>
    <property type="match status" value="1"/>
</dbReference>
<sequence length="131" mass="14875">MKRSPSQTATRYSFPDPGELNRRVQFRKRVDSPAADFGTESEEIDTFRAWARVQQTGATTYQSSVQTGEAVTHLITIRYRSGMSSEWQIVLPGGEVLRVRRIRDLNSERRFLLLECESLGDADHYSGAVYG</sequence>
<dbReference type="Pfam" id="PF05521">
    <property type="entry name" value="Phage_HCP"/>
    <property type="match status" value="1"/>
</dbReference>
<dbReference type="InterPro" id="IPR008767">
    <property type="entry name" value="Phage_SPP1_head-tail_adaptor"/>
</dbReference>
<gene>
    <name evidence="2" type="ORF">C3E80_16625</name>
</gene>
<protein>
    <submittedName>
        <fullName evidence="2">Head-tail adaptor protein</fullName>
    </submittedName>
</protein>
<evidence type="ECO:0000313" key="2">
    <source>
        <dbReference type="EMBL" id="ROW60002.1"/>
    </source>
</evidence>